<evidence type="ECO:0000256" key="3">
    <source>
        <dbReference type="ARBA" id="ARBA00008698"/>
    </source>
</evidence>
<proteinExistence type="inferred from homology"/>
<dbReference type="InterPro" id="IPR007275">
    <property type="entry name" value="YTH_domain"/>
</dbReference>
<feature type="transmembrane region" description="Helical" evidence="15">
    <location>
        <begin position="293"/>
        <end position="316"/>
    </location>
</feature>
<organism evidence="17 18">
    <name type="scientific">Purpureocillium lilacinum</name>
    <name type="common">Paecilomyces lilacinus</name>
    <dbReference type="NCBI Taxonomy" id="33203"/>
    <lineage>
        <taxon>Eukaryota</taxon>
        <taxon>Fungi</taxon>
        <taxon>Dikarya</taxon>
        <taxon>Ascomycota</taxon>
        <taxon>Pezizomycotina</taxon>
        <taxon>Sordariomycetes</taxon>
        <taxon>Hypocreomycetidae</taxon>
        <taxon>Hypocreales</taxon>
        <taxon>Ophiocordycipitaceae</taxon>
        <taxon>Purpureocillium</taxon>
    </lineage>
</organism>
<comment type="pathway">
    <text evidence="2">Glycolipid biosynthesis; glycosylphosphatidylinositol-anchor biosynthesis.</text>
</comment>
<feature type="transmembrane region" description="Helical" evidence="15">
    <location>
        <begin position="364"/>
        <end position="384"/>
    </location>
</feature>
<evidence type="ECO:0000256" key="14">
    <source>
        <dbReference type="SAM" id="MobiDB-lite"/>
    </source>
</evidence>
<dbReference type="InterPro" id="IPR007315">
    <property type="entry name" value="PIG-V/Gpi18"/>
</dbReference>
<gene>
    <name evidence="17" type="ORF">Purlil1_6712</name>
</gene>
<feature type="region of interest" description="Disordered" evidence="14">
    <location>
        <begin position="609"/>
        <end position="646"/>
    </location>
</feature>
<evidence type="ECO:0000259" key="16">
    <source>
        <dbReference type="PROSITE" id="PS50882"/>
    </source>
</evidence>
<feature type="compositionally biased region" description="Low complexity" evidence="14">
    <location>
        <begin position="10"/>
        <end position="21"/>
    </location>
</feature>
<feature type="transmembrane region" description="Helical" evidence="15">
    <location>
        <begin position="133"/>
        <end position="155"/>
    </location>
</feature>
<evidence type="ECO:0000256" key="2">
    <source>
        <dbReference type="ARBA" id="ARBA00004687"/>
    </source>
</evidence>
<dbReference type="EMBL" id="JAWRVI010000022">
    <property type="protein sequence ID" value="KAK4088859.1"/>
    <property type="molecule type" value="Genomic_DNA"/>
</dbReference>
<evidence type="ECO:0000256" key="5">
    <source>
        <dbReference type="ARBA" id="ARBA00022502"/>
    </source>
</evidence>
<name>A0ABR0BXP3_PURLI</name>
<feature type="compositionally biased region" description="Basic and acidic residues" evidence="14">
    <location>
        <begin position="1096"/>
        <end position="1106"/>
    </location>
</feature>
<keyword evidence="10 15" id="KW-1133">Transmembrane helix</keyword>
<keyword evidence="7" id="KW-0808">Transferase</keyword>
<comment type="similarity">
    <text evidence="3">Belongs to the PIGV family.</text>
</comment>
<dbReference type="Pfam" id="PF04188">
    <property type="entry name" value="Mannosyl_trans2"/>
    <property type="match status" value="1"/>
</dbReference>
<dbReference type="PANTHER" id="PTHR12468">
    <property type="entry name" value="GPI MANNOSYLTRANSFERASE 2"/>
    <property type="match status" value="1"/>
</dbReference>
<comment type="subcellular location">
    <subcellularLocation>
        <location evidence="1">Endoplasmic reticulum membrane</location>
        <topology evidence="1">Multi-pass membrane protein</topology>
    </subcellularLocation>
</comment>
<feature type="domain" description="YTH" evidence="16">
    <location>
        <begin position="849"/>
        <end position="984"/>
    </location>
</feature>
<evidence type="ECO:0000313" key="18">
    <source>
        <dbReference type="Proteomes" id="UP001287286"/>
    </source>
</evidence>
<evidence type="ECO:0000256" key="12">
    <source>
        <dbReference type="ARBA" id="ARBA00030161"/>
    </source>
</evidence>
<feature type="transmembrane region" description="Helical" evidence="15">
    <location>
        <begin position="220"/>
        <end position="236"/>
    </location>
</feature>
<feature type="transmembrane region" description="Helical" evidence="15">
    <location>
        <begin position="266"/>
        <end position="284"/>
    </location>
</feature>
<feature type="transmembrane region" description="Helical" evidence="15">
    <location>
        <begin position="243"/>
        <end position="260"/>
    </location>
</feature>
<evidence type="ECO:0000256" key="9">
    <source>
        <dbReference type="ARBA" id="ARBA00022824"/>
    </source>
</evidence>
<evidence type="ECO:0000256" key="4">
    <source>
        <dbReference type="ARBA" id="ARBA00013795"/>
    </source>
</evidence>
<feature type="transmembrane region" description="Helical" evidence="15">
    <location>
        <begin position="195"/>
        <end position="214"/>
    </location>
</feature>
<feature type="compositionally biased region" description="Basic and acidic residues" evidence="14">
    <location>
        <begin position="613"/>
        <end position="624"/>
    </location>
</feature>
<dbReference type="CDD" id="cd21134">
    <property type="entry name" value="YTH"/>
    <property type="match status" value="1"/>
</dbReference>
<sequence length="1112" mass="121306">MGRVSRRQRLLTPPLNPNSPNIGHAVSHRRSSVLPVFEAHGRRAVASKMPALFSLETPVKSLTTLFVAWKAVLLAFALGAVIGPDYDTSTSIFFEILYGSKAHVPYLATVLTRWDALYFVQYARQGYVFEQQWAFGAAMPAAVRAVMGFIPSWLVDTDAVVIEPLVAIALVHVCHLTAVLALYRLTMLLSNDNKLAFVASALHIFSPAGVFLSAPYAESPFAALAFVGNLLFALGIKNKREPMKRFVLIVGAGIVFGLSTSFRTNGLASGALFAVGAINCLMALMKEPSVGRVLALAAPGIGGLCVAAGSVIPQYFAWKRYCHDALPELGPRPWCSRTIPSIYEFVQEEYWDVGFLHYWRPSHVPLFFVAAPMLMVLITSGIEVTCDPFKALRMLKSSNGEDYRVFVRTLAATQTVIAVLAITNYHVQIINRMSSGYPIWYWWVASCLIDEKRQALGRRIFVFMVMRISKMPQEQTDGHPGDAQPIPGACVFRPHHLHTPAAARTRELEASLISRAAQPSCQNLPPASHKHLALFALHIKASHTRASSLLFSSRTLSIHDLGWITVVYTQASIHVTGLGSNQTLSKLATRCAGISSFVRRRVFVCTQNRHHASQTEKKAADRRGPAAQGYKTKAMNNNSDTNTSDKGKLMMSVLRGEMEMPADVENPGHGDGGSGVSGMSRLEMDAVLLELLQGDTDLKLWLEHTHYFDIAHRERVVEGMKKLRAVEEEREKLLQELHGTAPGVSGPVAGPTYTPAPESALEGRVIGASSMATPNFTMPSCETASFSEGSFANAPAASTAAPGSPSGAVVAVAAGHSARRTSPDLLKGVLLHSHVQQRGSRNLTRGKDTRFFLVKCFNTSNVYMSQRDGLWMTQAKNGPTFTEAFEECESVVLFFSINKSHGFQGVARMTSAPDASIPMPDWMANVNLPAVTDPFRIEWITKTETDFERFGGLFNPLNEGRPVVVGRDGLEYPAYLGRKMMELMMTAADEKMNAIPAIPPKVGSVSTVSSATNVAPGTPPVPEGVAFQGRLAHKRRGRETRGRSGSPTDNTDKVRTRKDWRVRDTVLPKSPQAKAELGPAYSEPAGLSLQPPSSDSDSRHLGHSEPVDLIEL</sequence>
<feature type="transmembrane region" description="Helical" evidence="15">
    <location>
        <begin position="62"/>
        <end position="83"/>
    </location>
</feature>
<evidence type="ECO:0000256" key="13">
    <source>
        <dbReference type="ARBA" id="ARBA00030415"/>
    </source>
</evidence>
<feature type="transmembrane region" description="Helical" evidence="15">
    <location>
        <begin position="103"/>
        <end position="121"/>
    </location>
</feature>
<feature type="region of interest" description="Disordered" evidence="14">
    <location>
        <begin position="1007"/>
        <end position="1112"/>
    </location>
</feature>
<evidence type="ECO:0000256" key="10">
    <source>
        <dbReference type="ARBA" id="ARBA00022989"/>
    </source>
</evidence>
<reference evidence="17 18" key="1">
    <citation type="journal article" date="2024" name="Microbiol. Resour. Announc.">
        <title>Genome annotations for the ascomycete fungi Trichoderma harzianum, Trichoderma aggressivum, and Purpureocillium lilacinum.</title>
        <authorList>
            <person name="Beijen E.P.W."/>
            <person name="Ohm R.A."/>
        </authorList>
    </citation>
    <scope>NUCLEOTIDE SEQUENCE [LARGE SCALE GENOMIC DNA]</scope>
    <source>
        <strain evidence="17 18">CBS 150709</strain>
    </source>
</reference>
<keyword evidence="11 15" id="KW-0472">Membrane</keyword>
<dbReference type="PROSITE" id="PS50882">
    <property type="entry name" value="YTH"/>
    <property type="match status" value="1"/>
</dbReference>
<comment type="caution">
    <text evidence="17">The sequence shown here is derived from an EMBL/GenBank/DDBJ whole genome shotgun (WGS) entry which is preliminary data.</text>
</comment>
<dbReference type="Gene3D" id="3.10.590.10">
    <property type="entry name" value="ph1033 like domains"/>
    <property type="match status" value="1"/>
</dbReference>
<dbReference type="PANTHER" id="PTHR12468:SF2">
    <property type="entry name" value="GPI MANNOSYLTRANSFERASE 2"/>
    <property type="match status" value="1"/>
</dbReference>
<feature type="compositionally biased region" description="Basic and acidic residues" evidence="14">
    <location>
        <begin position="1050"/>
        <end position="1066"/>
    </location>
</feature>
<protein>
    <recommendedName>
        <fullName evidence="4">GPI mannosyltransferase 2</fullName>
    </recommendedName>
    <alternativeName>
        <fullName evidence="13">GPI mannosyltransferase II</fullName>
    </alternativeName>
    <alternativeName>
        <fullName evidence="12">Glycosylphosphatidylinositol-anchor biosynthesis protein 18</fullName>
    </alternativeName>
</protein>
<evidence type="ECO:0000256" key="8">
    <source>
        <dbReference type="ARBA" id="ARBA00022692"/>
    </source>
</evidence>
<evidence type="ECO:0000256" key="7">
    <source>
        <dbReference type="ARBA" id="ARBA00022679"/>
    </source>
</evidence>
<feature type="region of interest" description="Disordered" evidence="14">
    <location>
        <begin position="1"/>
        <end position="23"/>
    </location>
</feature>
<feature type="transmembrane region" description="Helical" evidence="15">
    <location>
        <begin position="161"/>
        <end position="183"/>
    </location>
</feature>
<keyword evidence="6" id="KW-0328">Glycosyltransferase</keyword>
<feature type="transmembrane region" description="Helical" evidence="15">
    <location>
        <begin position="405"/>
        <end position="425"/>
    </location>
</feature>
<keyword evidence="18" id="KW-1185">Reference proteome</keyword>
<evidence type="ECO:0000313" key="17">
    <source>
        <dbReference type="EMBL" id="KAK4088859.1"/>
    </source>
</evidence>
<accession>A0ABR0BXP3</accession>
<keyword evidence="8 15" id="KW-0812">Transmembrane</keyword>
<keyword evidence="9" id="KW-0256">Endoplasmic reticulum</keyword>
<dbReference type="Pfam" id="PF04146">
    <property type="entry name" value="YTH"/>
    <property type="match status" value="1"/>
</dbReference>
<evidence type="ECO:0000256" key="1">
    <source>
        <dbReference type="ARBA" id="ARBA00004477"/>
    </source>
</evidence>
<evidence type="ECO:0000256" key="11">
    <source>
        <dbReference type="ARBA" id="ARBA00023136"/>
    </source>
</evidence>
<evidence type="ECO:0000256" key="15">
    <source>
        <dbReference type="SAM" id="Phobius"/>
    </source>
</evidence>
<dbReference type="Proteomes" id="UP001287286">
    <property type="component" value="Unassembled WGS sequence"/>
</dbReference>
<evidence type="ECO:0000256" key="6">
    <source>
        <dbReference type="ARBA" id="ARBA00022676"/>
    </source>
</evidence>
<keyword evidence="5" id="KW-0337">GPI-anchor biosynthesis</keyword>